<evidence type="ECO:0000313" key="1">
    <source>
        <dbReference type="EMBL" id="CRK98885.1"/>
    </source>
</evidence>
<accession>A0A1J1IF40</accession>
<dbReference type="Proteomes" id="UP000183832">
    <property type="component" value="Unassembled WGS sequence"/>
</dbReference>
<reference evidence="1 2" key="1">
    <citation type="submission" date="2015-04" db="EMBL/GenBank/DDBJ databases">
        <authorList>
            <person name="Syromyatnikov M.Y."/>
            <person name="Popov V.N."/>
        </authorList>
    </citation>
    <scope>NUCLEOTIDE SEQUENCE [LARGE SCALE GENOMIC DNA]</scope>
</reference>
<dbReference type="EMBL" id="CVRI01000048">
    <property type="protein sequence ID" value="CRK98885.1"/>
    <property type="molecule type" value="Genomic_DNA"/>
</dbReference>
<organism evidence="1 2">
    <name type="scientific">Clunio marinus</name>
    <dbReference type="NCBI Taxonomy" id="568069"/>
    <lineage>
        <taxon>Eukaryota</taxon>
        <taxon>Metazoa</taxon>
        <taxon>Ecdysozoa</taxon>
        <taxon>Arthropoda</taxon>
        <taxon>Hexapoda</taxon>
        <taxon>Insecta</taxon>
        <taxon>Pterygota</taxon>
        <taxon>Neoptera</taxon>
        <taxon>Endopterygota</taxon>
        <taxon>Diptera</taxon>
        <taxon>Nematocera</taxon>
        <taxon>Chironomoidea</taxon>
        <taxon>Chironomidae</taxon>
        <taxon>Clunio</taxon>
    </lineage>
</organism>
<name>A0A1J1IF40_9DIPT</name>
<keyword evidence="2" id="KW-1185">Reference proteome</keyword>
<proteinExistence type="predicted"/>
<evidence type="ECO:0000313" key="2">
    <source>
        <dbReference type="Proteomes" id="UP000183832"/>
    </source>
</evidence>
<sequence length="67" mass="8347">MKIPLALRLHLKLELPTTATFNHHYRLFKEKQRKDKREEEINNSFFNLSLKTFEKPQHVEWWREILK</sequence>
<protein>
    <submittedName>
        <fullName evidence="1">CLUMA_CG012250, isoform A</fullName>
    </submittedName>
</protein>
<gene>
    <name evidence="1" type="ORF">CLUMA_CG012250</name>
</gene>
<dbReference type="AlphaFoldDB" id="A0A1J1IF40"/>